<comment type="function">
    <text evidence="1 11">Catalyzes the reversible adenylation of nicotinate mononucleotide (NaMN) to nicotinic acid adenine dinucleotide (NaAD).</text>
</comment>
<dbReference type="EMBL" id="PJNI01000003">
    <property type="protein sequence ID" value="PKR81492.1"/>
    <property type="molecule type" value="Genomic_DNA"/>
</dbReference>
<evidence type="ECO:0000256" key="1">
    <source>
        <dbReference type="ARBA" id="ARBA00002324"/>
    </source>
</evidence>
<evidence type="ECO:0000256" key="6">
    <source>
        <dbReference type="ARBA" id="ARBA00022695"/>
    </source>
</evidence>
<dbReference type="PANTHER" id="PTHR39321:SF3">
    <property type="entry name" value="PHOSPHOPANTETHEINE ADENYLYLTRANSFERASE"/>
    <property type="match status" value="1"/>
</dbReference>
<evidence type="ECO:0000256" key="4">
    <source>
        <dbReference type="ARBA" id="ARBA00022642"/>
    </source>
</evidence>
<proteinExistence type="inferred from homology"/>
<comment type="catalytic activity">
    <reaction evidence="10 11">
        <text>nicotinate beta-D-ribonucleotide + ATP + H(+) = deamido-NAD(+) + diphosphate</text>
        <dbReference type="Rhea" id="RHEA:22860"/>
        <dbReference type="ChEBI" id="CHEBI:15378"/>
        <dbReference type="ChEBI" id="CHEBI:30616"/>
        <dbReference type="ChEBI" id="CHEBI:33019"/>
        <dbReference type="ChEBI" id="CHEBI:57502"/>
        <dbReference type="ChEBI" id="CHEBI:58437"/>
        <dbReference type="EC" id="2.7.7.18"/>
    </reaction>
</comment>
<keyword evidence="6 11" id="KW-0548">Nucleotidyltransferase</keyword>
<evidence type="ECO:0000256" key="11">
    <source>
        <dbReference type="HAMAP-Rule" id="MF_00244"/>
    </source>
</evidence>
<dbReference type="UniPathway" id="UPA00253">
    <property type="reaction ID" value="UER00332"/>
</dbReference>
<evidence type="ECO:0000313" key="13">
    <source>
        <dbReference type="EMBL" id="PKR81492.1"/>
    </source>
</evidence>
<dbReference type="OrthoDB" id="5295945at2"/>
<dbReference type="InterPro" id="IPR004821">
    <property type="entry name" value="Cyt_trans-like"/>
</dbReference>
<dbReference type="Proteomes" id="UP000236654">
    <property type="component" value="Unassembled WGS sequence"/>
</dbReference>
<dbReference type="Gene3D" id="3.40.50.620">
    <property type="entry name" value="HUPs"/>
    <property type="match status" value="1"/>
</dbReference>
<accession>A0A2I0R4H4</accession>
<dbReference type="SUPFAM" id="SSF52374">
    <property type="entry name" value="Nucleotidylyl transferase"/>
    <property type="match status" value="1"/>
</dbReference>
<dbReference type="InterPro" id="IPR014729">
    <property type="entry name" value="Rossmann-like_a/b/a_fold"/>
</dbReference>
<keyword evidence="14" id="KW-1185">Reference proteome</keyword>
<dbReference type="RefSeq" id="WP_101333972.1">
    <property type="nucleotide sequence ID" value="NZ_PJNI01000003.1"/>
</dbReference>
<comment type="caution">
    <text evidence="13">The sequence shown here is derived from an EMBL/GenBank/DDBJ whole genome shotgun (WGS) entry which is preliminary data.</text>
</comment>
<comment type="similarity">
    <text evidence="3 11">Belongs to the NadD family.</text>
</comment>
<dbReference type="InterPro" id="IPR005248">
    <property type="entry name" value="NadD/NMNAT"/>
</dbReference>
<keyword evidence="5 11" id="KW-0808">Transferase</keyword>
<dbReference type="AlphaFoldDB" id="A0A2I0R4H4"/>
<gene>
    <name evidence="11" type="primary">nadD</name>
    <name evidence="13" type="ORF">CW751_05430</name>
</gene>
<evidence type="ECO:0000256" key="9">
    <source>
        <dbReference type="ARBA" id="ARBA00023027"/>
    </source>
</evidence>
<evidence type="ECO:0000256" key="5">
    <source>
        <dbReference type="ARBA" id="ARBA00022679"/>
    </source>
</evidence>
<evidence type="ECO:0000256" key="2">
    <source>
        <dbReference type="ARBA" id="ARBA00005019"/>
    </source>
</evidence>
<dbReference type="HAMAP" id="MF_00244">
    <property type="entry name" value="NaMN_adenylyltr"/>
    <property type="match status" value="1"/>
</dbReference>
<dbReference type="GO" id="GO:0005524">
    <property type="term" value="F:ATP binding"/>
    <property type="evidence" value="ECO:0007669"/>
    <property type="project" value="UniProtKB-KW"/>
</dbReference>
<evidence type="ECO:0000256" key="3">
    <source>
        <dbReference type="ARBA" id="ARBA00009014"/>
    </source>
</evidence>
<evidence type="ECO:0000256" key="7">
    <source>
        <dbReference type="ARBA" id="ARBA00022741"/>
    </source>
</evidence>
<dbReference type="NCBIfam" id="TIGR00482">
    <property type="entry name" value="nicotinate (nicotinamide) nucleotide adenylyltransferase"/>
    <property type="match status" value="1"/>
</dbReference>
<dbReference type="GO" id="GO:0009435">
    <property type="term" value="P:NAD+ biosynthetic process"/>
    <property type="evidence" value="ECO:0007669"/>
    <property type="project" value="UniProtKB-UniRule"/>
</dbReference>
<comment type="pathway">
    <text evidence="2 11">Cofactor biosynthesis; NAD(+) biosynthesis; deamido-NAD(+) from nicotinate D-ribonucleotide: step 1/1.</text>
</comment>
<dbReference type="GO" id="GO:0004515">
    <property type="term" value="F:nicotinate-nucleotide adenylyltransferase activity"/>
    <property type="evidence" value="ECO:0007669"/>
    <property type="project" value="UniProtKB-UniRule"/>
</dbReference>
<organism evidence="13 14">
    <name type="scientific">Brumimicrobium salinarum</name>
    <dbReference type="NCBI Taxonomy" id="2058658"/>
    <lineage>
        <taxon>Bacteria</taxon>
        <taxon>Pseudomonadati</taxon>
        <taxon>Bacteroidota</taxon>
        <taxon>Flavobacteriia</taxon>
        <taxon>Flavobacteriales</taxon>
        <taxon>Crocinitomicaceae</taxon>
        <taxon>Brumimicrobium</taxon>
    </lineage>
</organism>
<evidence type="ECO:0000313" key="14">
    <source>
        <dbReference type="Proteomes" id="UP000236654"/>
    </source>
</evidence>
<protein>
    <recommendedName>
        <fullName evidence="11">Probable nicotinate-nucleotide adenylyltransferase</fullName>
        <ecNumber evidence="11">2.7.7.18</ecNumber>
    </recommendedName>
    <alternativeName>
        <fullName evidence="11">Deamido-NAD(+) diphosphorylase</fullName>
    </alternativeName>
    <alternativeName>
        <fullName evidence="11">Deamido-NAD(+) pyrophosphorylase</fullName>
    </alternativeName>
    <alternativeName>
        <fullName evidence="11">Nicotinate mononucleotide adenylyltransferase</fullName>
        <shortName evidence="11">NaMN adenylyltransferase</shortName>
    </alternativeName>
</protein>
<dbReference type="EC" id="2.7.7.18" evidence="11"/>
<dbReference type="Pfam" id="PF01467">
    <property type="entry name" value="CTP_transf_like"/>
    <property type="match status" value="1"/>
</dbReference>
<reference evidence="13 14" key="1">
    <citation type="submission" date="2017-12" db="EMBL/GenBank/DDBJ databases">
        <title>The draft genome sequence of Brumimicrobium saltpan LHR20.</title>
        <authorList>
            <person name="Do Z.-J."/>
            <person name="Luo H.-R."/>
        </authorList>
    </citation>
    <scope>NUCLEOTIDE SEQUENCE [LARGE SCALE GENOMIC DNA]</scope>
    <source>
        <strain evidence="13 14">LHR20</strain>
    </source>
</reference>
<dbReference type="CDD" id="cd02165">
    <property type="entry name" value="NMNAT"/>
    <property type="match status" value="1"/>
</dbReference>
<dbReference type="NCBIfam" id="TIGR00125">
    <property type="entry name" value="cyt_tran_rel"/>
    <property type="match status" value="1"/>
</dbReference>
<sequence length="205" mass="24407">MKVGLYFGTFNPIHIGHLIISNYMADYTDLDEVWLVVSPQNPLKKKKSLLEDYHRLAIVRVAIEDNENLRESDIEFKMPRPSYTSDTLAYLKDKHPKNEFHLIMGEDNLRTLHKWKNFENILENHKLYVYPRVLTIQEEQEVEQIGYLPENELQNHKNIIMCDDAPVMKVSSSFIRQAIKDKKDVRYLLTEPVHHYIDQMNFYKK</sequence>
<evidence type="ECO:0000259" key="12">
    <source>
        <dbReference type="Pfam" id="PF01467"/>
    </source>
</evidence>
<evidence type="ECO:0000256" key="10">
    <source>
        <dbReference type="ARBA" id="ARBA00048721"/>
    </source>
</evidence>
<keyword evidence="4 11" id="KW-0662">Pyridine nucleotide biosynthesis</keyword>
<name>A0A2I0R4H4_9FLAO</name>
<keyword evidence="7 11" id="KW-0547">Nucleotide-binding</keyword>
<feature type="domain" description="Cytidyltransferase-like" evidence="12">
    <location>
        <begin position="5"/>
        <end position="177"/>
    </location>
</feature>
<dbReference type="PANTHER" id="PTHR39321">
    <property type="entry name" value="NICOTINATE-NUCLEOTIDE ADENYLYLTRANSFERASE-RELATED"/>
    <property type="match status" value="1"/>
</dbReference>
<evidence type="ECO:0000256" key="8">
    <source>
        <dbReference type="ARBA" id="ARBA00022840"/>
    </source>
</evidence>
<keyword evidence="8 11" id="KW-0067">ATP-binding</keyword>
<keyword evidence="9 11" id="KW-0520">NAD</keyword>